<dbReference type="SUPFAM" id="SSF103473">
    <property type="entry name" value="MFS general substrate transporter"/>
    <property type="match status" value="1"/>
</dbReference>
<feature type="transmembrane region" description="Helical" evidence="3">
    <location>
        <begin position="424"/>
        <end position="444"/>
    </location>
</feature>
<keyword evidence="3" id="KW-0472">Membrane</keyword>
<dbReference type="AlphaFoldDB" id="A0A6A6CD20"/>
<name>A0A6A6CD20_ZASCE</name>
<feature type="transmembrane region" description="Helical" evidence="3">
    <location>
        <begin position="156"/>
        <end position="176"/>
    </location>
</feature>
<keyword evidence="6" id="KW-1185">Reference proteome</keyword>
<dbReference type="RefSeq" id="XP_033665830.1">
    <property type="nucleotide sequence ID" value="XM_033817488.1"/>
</dbReference>
<evidence type="ECO:0000256" key="3">
    <source>
        <dbReference type="SAM" id="Phobius"/>
    </source>
</evidence>
<feature type="transmembrane region" description="Helical" evidence="3">
    <location>
        <begin position="326"/>
        <end position="345"/>
    </location>
</feature>
<feature type="transmembrane region" description="Helical" evidence="3">
    <location>
        <begin position="101"/>
        <end position="120"/>
    </location>
</feature>
<dbReference type="PANTHER" id="PTHR11360">
    <property type="entry name" value="MONOCARBOXYLATE TRANSPORTER"/>
    <property type="match status" value="1"/>
</dbReference>
<dbReference type="OrthoDB" id="6499973at2759"/>
<feature type="transmembrane region" description="Helical" evidence="3">
    <location>
        <begin position="220"/>
        <end position="241"/>
    </location>
</feature>
<feature type="transmembrane region" description="Helical" evidence="3">
    <location>
        <begin position="188"/>
        <end position="208"/>
    </location>
</feature>
<protein>
    <recommendedName>
        <fullName evidence="4">Major facilitator superfamily (MFS) profile domain-containing protein</fullName>
    </recommendedName>
</protein>
<dbReference type="Pfam" id="PF07690">
    <property type="entry name" value="MFS_1"/>
    <property type="match status" value="1"/>
</dbReference>
<dbReference type="InterPro" id="IPR020846">
    <property type="entry name" value="MFS_dom"/>
</dbReference>
<comment type="similarity">
    <text evidence="2">Belongs to the major facilitator superfamily. Monocarboxylate porter (TC 2.A.1.13) family.</text>
</comment>
<feature type="transmembrane region" description="Helical" evidence="3">
    <location>
        <begin position="295"/>
        <end position="314"/>
    </location>
</feature>
<evidence type="ECO:0000256" key="1">
    <source>
        <dbReference type="ARBA" id="ARBA00004141"/>
    </source>
</evidence>
<dbReference type="InterPro" id="IPR050327">
    <property type="entry name" value="Proton-linked_MCT"/>
</dbReference>
<accession>A0A6A6CD20</accession>
<feature type="transmembrane region" description="Helical" evidence="3">
    <location>
        <begin position="384"/>
        <end position="404"/>
    </location>
</feature>
<comment type="subcellular location">
    <subcellularLocation>
        <location evidence="1">Membrane</location>
        <topology evidence="1">Multi-pass membrane protein</topology>
    </subcellularLocation>
</comment>
<gene>
    <name evidence="5" type="ORF">M409DRAFT_67634</name>
</gene>
<evidence type="ECO:0000256" key="2">
    <source>
        <dbReference type="ARBA" id="ARBA00006727"/>
    </source>
</evidence>
<feature type="transmembrane region" description="Helical" evidence="3">
    <location>
        <begin position="132"/>
        <end position="150"/>
    </location>
</feature>
<feature type="domain" description="Major facilitator superfamily (MFS) profile" evidence="4">
    <location>
        <begin position="261"/>
        <end position="454"/>
    </location>
</feature>
<dbReference type="Proteomes" id="UP000799537">
    <property type="component" value="Unassembled WGS sequence"/>
</dbReference>
<feature type="transmembrane region" description="Helical" evidence="3">
    <location>
        <begin position="60"/>
        <end position="81"/>
    </location>
</feature>
<dbReference type="GeneID" id="54570760"/>
<dbReference type="GO" id="GO:0016020">
    <property type="term" value="C:membrane"/>
    <property type="evidence" value="ECO:0007669"/>
    <property type="project" value="UniProtKB-SubCell"/>
</dbReference>
<feature type="transmembrane region" description="Helical" evidence="3">
    <location>
        <begin position="351"/>
        <end position="372"/>
    </location>
</feature>
<reference evidence="5" key="1">
    <citation type="journal article" date="2020" name="Stud. Mycol.">
        <title>101 Dothideomycetes genomes: a test case for predicting lifestyles and emergence of pathogens.</title>
        <authorList>
            <person name="Haridas S."/>
            <person name="Albert R."/>
            <person name="Binder M."/>
            <person name="Bloem J."/>
            <person name="Labutti K."/>
            <person name="Salamov A."/>
            <person name="Andreopoulos B."/>
            <person name="Baker S."/>
            <person name="Barry K."/>
            <person name="Bills G."/>
            <person name="Bluhm B."/>
            <person name="Cannon C."/>
            <person name="Castanera R."/>
            <person name="Culley D."/>
            <person name="Daum C."/>
            <person name="Ezra D."/>
            <person name="Gonzalez J."/>
            <person name="Henrissat B."/>
            <person name="Kuo A."/>
            <person name="Liang C."/>
            <person name="Lipzen A."/>
            <person name="Lutzoni F."/>
            <person name="Magnuson J."/>
            <person name="Mondo S."/>
            <person name="Nolan M."/>
            <person name="Ohm R."/>
            <person name="Pangilinan J."/>
            <person name="Park H.-J."/>
            <person name="Ramirez L."/>
            <person name="Alfaro M."/>
            <person name="Sun H."/>
            <person name="Tritt A."/>
            <person name="Yoshinaga Y."/>
            <person name="Zwiers L.-H."/>
            <person name="Turgeon B."/>
            <person name="Goodwin S."/>
            <person name="Spatafora J."/>
            <person name="Crous P."/>
            <person name="Grigoriev I."/>
        </authorList>
    </citation>
    <scope>NUCLEOTIDE SEQUENCE</scope>
    <source>
        <strain evidence="5">ATCC 36951</strain>
    </source>
</reference>
<evidence type="ECO:0000313" key="6">
    <source>
        <dbReference type="Proteomes" id="UP000799537"/>
    </source>
</evidence>
<dbReference type="EMBL" id="ML993602">
    <property type="protein sequence ID" value="KAF2164941.1"/>
    <property type="molecule type" value="Genomic_DNA"/>
</dbReference>
<dbReference type="PANTHER" id="PTHR11360:SF305">
    <property type="entry name" value="MAJOR FACILITATOR SUPERFAMILY (MFS) PROFILE DOMAIN-CONTAINING PROTEIN"/>
    <property type="match status" value="1"/>
</dbReference>
<evidence type="ECO:0000313" key="5">
    <source>
        <dbReference type="EMBL" id="KAF2164941.1"/>
    </source>
</evidence>
<dbReference type="InterPro" id="IPR011701">
    <property type="entry name" value="MFS"/>
</dbReference>
<dbReference type="PROSITE" id="PS50850">
    <property type="entry name" value="MFS"/>
    <property type="match status" value="1"/>
</dbReference>
<dbReference type="InterPro" id="IPR036259">
    <property type="entry name" value="MFS_trans_sf"/>
</dbReference>
<keyword evidence="3" id="KW-0812">Transmembrane</keyword>
<keyword evidence="3" id="KW-1133">Transmembrane helix</keyword>
<feature type="transmembrane region" description="Helical" evidence="3">
    <location>
        <begin position="262"/>
        <end position="283"/>
    </location>
</feature>
<dbReference type="GO" id="GO:0022857">
    <property type="term" value="F:transmembrane transporter activity"/>
    <property type="evidence" value="ECO:0007669"/>
    <property type="project" value="InterPro"/>
</dbReference>
<proteinExistence type="inferred from homology"/>
<dbReference type="Gene3D" id="1.20.1250.20">
    <property type="entry name" value="MFS general substrate transporter like domains"/>
    <property type="match status" value="2"/>
</dbReference>
<sequence>MATTTATAVELETINQDARPSLTSTATVPSRGYSHQQYETNLDDIAEASRVADAGVPEGGYGWVVTICSGILAFLSIGFSYSWGVIQQGLIDEGFSSAQVLPWVGSLCVAMVAISAIVNARVLRSLGSQRTSLLGVVLVAIGQLTSGFSTRNIAGLFVAAGVVTGQGLSLCFMVSATITSQYFNRKRGLATGLIYAAGGAGGAANSFILDALIKSVGTAWSFRIVALITLAMGLPAAFFIRDRIAPNRRTFIDWTLFRDPRFFFLFLCGVVATFPLLVPPFFLPLYSVSIGMPGAAAALVAGFNLASAVGRIIFGYCCDKIGSLNSLFMTLILVALSMLSLWPVSQSLGPLIAFVVINGAACGGFFSVFPTVAGSVFGSARVSVAMGMLVTGWSGGYLLGAPIAGYLLADYGGASAGFKAYRPAIYYAGSMALGAAGLVALVRLRMNKKMLAKV</sequence>
<organism evidence="5 6">
    <name type="scientific">Zasmidium cellare ATCC 36951</name>
    <dbReference type="NCBI Taxonomy" id="1080233"/>
    <lineage>
        <taxon>Eukaryota</taxon>
        <taxon>Fungi</taxon>
        <taxon>Dikarya</taxon>
        <taxon>Ascomycota</taxon>
        <taxon>Pezizomycotina</taxon>
        <taxon>Dothideomycetes</taxon>
        <taxon>Dothideomycetidae</taxon>
        <taxon>Mycosphaerellales</taxon>
        <taxon>Mycosphaerellaceae</taxon>
        <taxon>Zasmidium</taxon>
    </lineage>
</organism>
<evidence type="ECO:0000259" key="4">
    <source>
        <dbReference type="PROSITE" id="PS50850"/>
    </source>
</evidence>